<evidence type="ECO:0000256" key="3">
    <source>
        <dbReference type="PROSITE-ProRule" id="PRU00169"/>
    </source>
</evidence>
<reference evidence="5 6" key="1">
    <citation type="submission" date="2013-12" db="EMBL/GenBank/DDBJ databases">
        <authorList>
            <consortium name="DOE Joint Genome Institute"/>
            <person name="Smidt H."/>
            <person name="Huntemann M."/>
            <person name="Han J."/>
            <person name="Chen A."/>
            <person name="Kyrpides N."/>
            <person name="Mavromatis K."/>
            <person name="Markowitz V."/>
            <person name="Palaniappan K."/>
            <person name="Ivanova N."/>
            <person name="Schaumberg A."/>
            <person name="Pati A."/>
            <person name="Liolios K."/>
            <person name="Nordberg H.P."/>
            <person name="Cantor M.N."/>
            <person name="Hua S.X."/>
            <person name="Woyke T."/>
        </authorList>
    </citation>
    <scope>NUCLEOTIDE SEQUENCE [LARGE SCALE GENOMIC DNA]</scope>
    <source>
        <strain evidence="6">DSM 15288</strain>
    </source>
</reference>
<dbReference type="InterPro" id="IPR011006">
    <property type="entry name" value="CheY-like_superfamily"/>
</dbReference>
<dbReference type="Proteomes" id="UP000010847">
    <property type="component" value="Chromosome"/>
</dbReference>
<dbReference type="InterPro" id="IPR001789">
    <property type="entry name" value="Sig_transdc_resp-reg_receiver"/>
</dbReference>
<evidence type="ECO:0000313" key="5">
    <source>
        <dbReference type="EMBL" id="AHF07404.1"/>
    </source>
</evidence>
<comment type="function">
    <text evidence="2">May play the central regulatory role in sporulation. It may be an element of the effector pathway responsible for the activation of sporulation genes in response to nutritional stress. Spo0A may act in concert with spo0H (a sigma factor) to control the expression of some genes that are critical to the sporulation process.</text>
</comment>
<dbReference type="InterPro" id="IPR052048">
    <property type="entry name" value="ST_Response_Regulator"/>
</dbReference>
<organism evidence="5 6">
    <name type="scientific">Desulfitobacterium metallireducens DSM 15288</name>
    <dbReference type="NCBI Taxonomy" id="871968"/>
    <lineage>
        <taxon>Bacteria</taxon>
        <taxon>Bacillati</taxon>
        <taxon>Bacillota</taxon>
        <taxon>Clostridia</taxon>
        <taxon>Eubacteriales</taxon>
        <taxon>Desulfitobacteriaceae</taxon>
        <taxon>Desulfitobacterium</taxon>
    </lineage>
</organism>
<proteinExistence type="predicted"/>
<dbReference type="PROSITE" id="PS50110">
    <property type="entry name" value="RESPONSE_REGULATORY"/>
    <property type="match status" value="1"/>
</dbReference>
<evidence type="ECO:0000259" key="4">
    <source>
        <dbReference type="PROSITE" id="PS50110"/>
    </source>
</evidence>
<dbReference type="SMART" id="SM00448">
    <property type="entry name" value="REC"/>
    <property type="match status" value="1"/>
</dbReference>
<dbReference type="SUPFAM" id="SSF52172">
    <property type="entry name" value="CheY-like"/>
    <property type="match status" value="1"/>
</dbReference>
<dbReference type="GO" id="GO:0000160">
    <property type="term" value="P:phosphorelay signal transduction system"/>
    <property type="evidence" value="ECO:0007669"/>
    <property type="project" value="InterPro"/>
</dbReference>
<protein>
    <recommendedName>
        <fullName evidence="1">Stage 0 sporulation protein A homolog</fullName>
    </recommendedName>
</protein>
<feature type="modified residue" description="4-aspartylphosphate" evidence="3">
    <location>
        <position position="53"/>
    </location>
</feature>
<evidence type="ECO:0000256" key="2">
    <source>
        <dbReference type="ARBA" id="ARBA00024867"/>
    </source>
</evidence>
<dbReference type="Pfam" id="PF00072">
    <property type="entry name" value="Response_reg"/>
    <property type="match status" value="1"/>
</dbReference>
<dbReference type="PANTHER" id="PTHR43228:SF1">
    <property type="entry name" value="TWO-COMPONENT RESPONSE REGULATOR ARR22"/>
    <property type="match status" value="1"/>
</dbReference>
<dbReference type="STRING" id="871968.DESME_10450"/>
<keyword evidence="3" id="KW-0597">Phosphoprotein</keyword>
<accession>W0EDX4</accession>
<dbReference type="PANTHER" id="PTHR43228">
    <property type="entry name" value="TWO-COMPONENT RESPONSE REGULATOR"/>
    <property type="match status" value="1"/>
</dbReference>
<dbReference type="EMBL" id="CP007032">
    <property type="protein sequence ID" value="AHF07404.1"/>
    <property type="molecule type" value="Genomic_DNA"/>
</dbReference>
<evidence type="ECO:0000256" key="1">
    <source>
        <dbReference type="ARBA" id="ARBA00018672"/>
    </source>
</evidence>
<dbReference type="eggNOG" id="COG2197">
    <property type="taxonomic scope" value="Bacteria"/>
</dbReference>
<name>W0EDX4_9FIRM</name>
<dbReference type="AlphaFoldDB" id="W0EDX4"/>
<gene>
    <name evidence="5" type="ORF">DESME_10450</name>
</gene>
<dbReference type="Gene3D" id="3.40.50.2300">
    <property type="match status" value="1"/>
</dbReference>
<dbReference type="RefSeq" id="WP_006716064.1">
    <property type="nucleotide sequence ID" value="NZ_CP007032.1"/>
</dbReference>
<keyword evidence="6" id="KW-1185">Reference proteome</keyword>
<dbReference type="KEGG" id="dmt:DESME_10450"/>
<feature type="domain" description="Response regulatory" evidence="4">
    <location>
        <begin position="3"/>
        <end position="118"/>
    </location>
</feature>
<dbReference type="HOGENOM" id="CLU_000445_69_15_9"/>
<sequence length="120" mass="13588">MSKILVADDATFMRLMIRQILSRRESIEICEAENGQVAVELFQECKPDLTFLDITMPIKDGLETLQEILTLNPQAKVIMCSAVAQEKVVQKAIEMGATDFLIKPFRANKLLETVNKYLRA</sequence>
<dbReference type="OrthoDB" id="9790669at2"/>
<evidence type="ECO:0000313" key="6">
    <source>
        <dbReference type="Proteomes" id="UP000010847"/>
    </source>
</evidence>